<dbReference type="OrthoDB" id="4510963at2759"/>
<dbReference type="SUPFAM" id="SSF57756">
    <property type="entry name" value="Retrovirus zinc finger-like domains"/>
    <property type="match status" value="1"/>
</dbReference>
<dbReference type="Proteomes" id="UP000710440">
    <property type="component" value="Unassembled WGS sequence"/>
</dbReference>
<dbReference type="GO" id="GO:0008270">
    <property type="term" value="F:zinc ion binding"/>
    <property type="evidence" value="ECO:0007669"/>
    <property type="project" value="UniProtKB-KW"/>
</dbReference>
<evidence type="ECO:0000313" key="5">
    <source>
        <dbReference type="Proteomes" id="UP000710440"/>
    </source>
</evidence>
<keyword evidence="1" id="KW-0863">Zinc-finger</keyword>
<reference evidence="4 5" key="1">
    <citation type="submission" date="2021-02" db="EMBL/GenBank/DDBJ databases">
        <title>Pan-genome distribution and transcriptional activeness of fungal secondary metabolism genes in Aspergillus section Fumigati.</title>
        <authorList>
            <person name="Takahashi H."/>
            <person name="Umemura M."/>
            <person name="Ninomiya A."/>
            <person name="Kusuya Y."/>
            <person name="Urayama S."/>
            <person name="Shimizu M."/>
            <person name="Watanabe A."/>
            <person name="Kamei K."/>
            <person name="Yaguchi T."/>
            <person name="Hagiwara D."/>
        </authorList>
    </citation>
    <scope>NUCLEOTIDE SEQUENCE [LARGE SCALE GENOMIC DNA]</scope>
    <source>
        <strain evidence="4 5">IFM 47045</strain>
    </source>
</reference>
<evidence type="ECO:0000313" key="4">
    <source>
        <dbReference type="EMBL" id="GIJ98465.1"/>
    </source>
</evidence>
<organism evidence="4 5">
    <name type="scientific">Aspergillus viridinutans</name>
    <dbReference type="NCBI Taxonomy" id="75553"/>
    <lineage>
        <taxon>Eukaryota</taxon>
        <taxon>Fungi</taxon>
        <taxon>Dikarya</taxon>
        <taxon>Ascomycota</taxon>
        <taxon>Pezizomycotina</taxon>
        <taxon>Eurotiomycetes</taxon>
        <taxon>Eurotiomycetidae</taxon>
        <taxon>Eurotiales</taxon>
        <taxon>Aspergillaceae</taxon>
        <taxon>Aspergillus</taxon>
        <taxon>Aspergillus subgen. Fumigati</taxon>
    </lineage>
</organism>
<protein>
    <recommendedName>
        <fullName evidence="3">CCHC-type domain-containing protein</fullName>
    </recommendedName>
</protein>
<dbReference type="GeneID" id="66928564"/>
<dbReference type="GO" id="GO:0003676">
    <property type="term" value="F:nucleic acid binding"/>
    <property type="evidence" value="ECO:0007669"/>
    <property type="project" value="InterPro"/>
</dbReference>
<proteinExistence type="predicted"/>
<gene>
    <name evidence="4" type="ORF">Aspvir_000582</name>
</gene>
<keyword evidence="1" id="KW-0479">Metal-binding</keyword>
<dbReference type="InterPro" id="IPR001878">
    <property type="entry name" value="Znf_CCHC"/>
</dbReference>
<accession>A0A9P3F1V1</accession>
<name>A0A9P3F1V1_ASPVI</name>
<dbReference type="Gene3D" id="4.10.60.10">
    <property type="entry name" value="Zinc finger, CCHC-type"/>
    <property type="match status" value="1"/>
</dbReference>
<dbReference type="SMART" id="SM00343">
    <property type="entry name" value="ZnF_C2HC"/>
    <property type="match status" value="1"/>
</dbReference>
<keyword evidence="5" id="KW-1185">Reference proteome</keyword>
<dbReference type="EMBL" id="BOPL01000001">
    <property type="protein sequence ID" value="GIJ98465.1"/>
    <property type="molecule type" value="Genomic_DNA"/>
</dbReference>
<dbReference type="PROSITE" id="PS50158">
    <property type="entry name" value="ZF_CCHC"/>
    <property type="match status" value="1"/>
</dbReference>
<evidence type="ECO:0000259" key="3">
    <source>
        <dbReference type="PROSITE" id="PS50158"/>
    </source>
</evidence>
<feature type="compositionally biased region" description="Low complexity" evidence="2">
    <location>
        <begin position="40"/>
        <end position="60"/>
    </location>
</feature>
<feature type="region of interest" description="Disordered" evidence="2">
    <location>
        <begin position="40"/>
        <end position="75"/>
    </location>
</feature>
<dbReference type="InterPro" id="IPR036875">
    <property type="entry name" value="Znf_CCHC_sf"/>
</dbReference>
<feature type="domain" description="CCHC-type" evidence="3">
    <location>
        <begin position="8"/>
        <end position="21"/>
    </location>
</feature>
<dbReference type="AlphaFoldDB" id="A0A9P3F1V1"/>
<evidence type="ECO:0000256" key="1">
    <source>
        <dbReference type="PROSITE-ProRule" id="PRU00047"/>
    </source>
</evidence>
<keyword evidence="1" id="KW-0862">Zinc</keyword>
<evidence type="ECO:0000256" key="2">
    <source>
        <dbReference type="SAM" id="MobiDB-lite"/>
    </source>
</evidence>
<dbReference type="RefSeq" id="XP_043121652.1">
    <property type="nucleotide sequence ID" value="XM_043265717.1"/>
</dbReference>
<sequence>MARKHHTCYVCGQRGHMAWQCVQAEAAELVIRRRLAPAASEPAQAAQQPATGAAAQQGQWLPPPPPATPLLPSVLAPANWPSAKRRPAQPCRKSCERCVFNGHTINEDEYISHHGGWWGELMVRPPSLPSIYYLSRPSSAASMIAPQPRAPVQSYPPSL</sequence>
<comment type="caution">
    <text evidence="4">The sequence shown here is derived from an EMBL/GenBank/DDBJ whole genome shotgun (WGS) entry which is preliminary data.</text>
</comment>